<accession>A0ACC1JYM0</accession>
<gene>
    <name evidence="1" type="primary">syj1</name>
    <name evidence="1" type="ORF">IWQ57_002842</name>
</gene>
<keyword evidence="1" id="KW-0378">Hydrolase</keyword>
<organism evidence="1 2">
    <name type="scientific">Coemansia nantahalensis</name>
    <dbReference type="NCBI Taxonomy" id="2789366"/>
    <lineage>
        <taxon>Eukaryota</taxon>
        <taxon>Fungi</taxon>
        <taxon>Fungi incertae sedis</taxon>
        <taxon>Zoopagomycota</taxon>
        <taxon>Kickxellomycotina</taxon>
        <taxon>Kickxellomycetes</taxon>
        <taxon>Kickxellales</taxon>
        <taxon>Kickxellaceae</taxon>
        <taxon>Coemansia</taxon>
    </lineage>
</organism>
<sequence length="1030" mass="112489">MDAKRFFVYVGSRPRVLALVPSQALSDPAGVFLTMRIHGGGGARAGAGDAIRIELGQESVAGGLRNYTALDIDAAYGCVGVLDYEGDTYALLVTRCQCMCDMAEQNLRRGGKPVFRVLQVMALSLTDPIYDSRTYRRMPGALYDDAAQGDLDMYGMANPCAQLTGFLESGAFFFSSAFDLTRSAQSQRMRELAADDPHAFDPDHKFQWNRHILRVFSDYRTRLCGGAARRAFDAAGYAVSLIQGTVESFYFTQNMGGPSNSHVSVACHLVSRSSSMRSGTRFLTRGINDQGGVANEVETEVIVVTPTRTLSHVQIRGSVPVFWSQDGLQIGAHKVRISRSAKATLPATKRHFADLLARYKRVAVVSLLRQHSSPGDYGGLEAADPGMVAYGVGSSEPDLGRFYRVMVESLGLPASLVSYTAFDYNAEVRGGNFDRVQTLVRRLEPTLADFGYFVADNATGEALQFQRGVQRTNCIDCLDRTNVVQSVVSRAVIGEYLRASDGVPRHTVDAVMGGLGKLWGANGDAVSQLYTGTNALKSDVTTSGKSGWVGFFSDASKSLSRLVQNNFQDRGKQDVIDALLGVGDAGMASRPVALHDPLAAAVAPELERELRRISRRDAIRVMLCTYNLHGRPYRGEPLGSWLAMPRDSRPDFVAIGFQEVVNLDVQSVIAADTANRRAWEQVLAAEINSQYRRAHGDGADGEYALVSSEQLVGVSLLFFAHSAALPRIHGVQMIKFKTGLAGMAGNKGCVAMHLMFDDTSICIVSAHLASGTSNVAERNADYHTICSWARFPHGRRIDDHDYSFWLGDLNYRVGLPNDHARELVAQGHVRKLLAHDQLRTQMAAGAVFQGYAEAEIAFPPTYKFDTGTSTYDTSEKMRVPSWTDRIMHRGRGVRVLEYYRDEICISDHKPVLAMVQFDVVSIDKTLKQQIVQRLYARLHEADAPRPHAAAQQLIEVGAPPPPSSRAQSWRDNAPTAANGRPVGGRRVPPAVPPKPSALQPKPQGVSLLDDPFADPAVDIPWEPLRPSNAG</sequence>
<protein>
    <submittedName>
        <fullName evidence="1">Inositol-1,4,5-trisphosphate 5-phosphatase 1</fullName>
        <ecNumber evidence="1">3.1.3.36</ecNumber>
    </submittedName>
</protein>
<comment type="caution">
    <text evidence="1">The sequence shown here is derived from an EMBL/GenBank/DDBJ whole genome shotgun (WGS) entry which is preliminary data.</text>
</comment>
<reference evidence="1" key="1">
    <citation type="submission" date="2022-07" db="EMBL/GenBank/DDBJ databases">
        <title>Phylogenomic reconstructions and comparative analyses of Kickxellomycotina fungi.</title>
        <authorList>
            <person name="Reynolds N.K."/>
            <person name="Stajich J.E."/>
            <person name="Barry K."/>
            <person name="Grigoriev I.V."/>
            <person name="Crous P."/>
            <person name="Smith M.E."/>
        </authorList>
    </citation>
    <scope>NUCLEOTIDE SEQUENCE</scope>
    <source>
        <strain evidence="1">CBS 109366</strain>
    </source>
</reference>
<proteinExistence type="predicted"/>
<dbReference type="Proteomes" id="UP001140234">
    <property type="component" value="Unassembled WGS sequence"/>
</dbReference>
<dbReference type="EC" id="3.1.3.36" evidence="1"/>
<evidence type="ECO:0000313" key="1">
    <source>
        <dbReference type="EMBL" id="KAJ2770033.1"/>
    </source>
</evidence>
<dbReference type="EMBL" id="JANBUJ010000812">
    <property type="protein sequence ID" value="KAJ2770033.1"/>
    <property type="molecule type" value="Genomic_DNA"/>
</dbReference>
<evidence type="ECO:0000313" key="2">
    <source>
        <dbReference type="Proteomes" id="UP001140234"/>
    </source>
</evidence>
<keyword evidence="2" id="KW-1185">Reference proteome</keyword>
<name>A0ACC1JYM0_9FUNG</name>